<dbReference type="InterPro" id="IPR001638">
    <property type="entry name" value="Solute-binding_3/MltF_N"/>
</dbReference>
<keyword evidence="10" id="KW-0325">Glycoprotein</keyword>
<keyword evidence="12 13" id="KW-0407">Ion channel</keyword>
<evidence type="ECO:0000313" key="17">
    <source>
        <dbReference type="EMBL" id="KAF3434904.1"/>
    </source>
</evidence>
<evidence type="ECO:0000256" key="14">
    <source>
        <dbReference type="SAM" id="Phobius"/>
    </source>
</evidence>
<dbReference type="FunFam" id="3.40.50.2300:FF:000081">
    <property type="entry name" value="Glutamate receptor"/>
    <property type="match status" value="1"/>
</dbReference>
<keyword evidence="6 14" id="KW-1133">Transmembrane helix</keyword>
<dbReference type="SUPFAM" id="SSF53850">
    <property type="entry name" value="Periplasmic binding protein-like II"/>
    <property type="match status" value="1"/>
</dbReference>
<dbReference type="Pfam" id="PF00497">
    <property type="entry name" value="SBP_bac_3"/>
    <property type="match status" value="1"/>
</dbReference>
<keyword evidence="5" id="KW-0732">Signal</keyword>
<evidence type="ECO:0000256" key="10">
    <source>
        <dbReference type="ARBA" id="ARBA00023180"/>
    </source>
</evidence>
<dbReference type="InterPro" id="IPR028082">
    <property type="entry name" value="Peripla_BP_I"/>
</dbReference>
<dbReference type="PANTHER" id="PTHR34836">
    <property type="entry name" value="OS06G0188250 PROTEIN"/>
    <property type="match status" value="1"/>
</dbReference>
<keyword evidence="3 13" id="KW-0813">Transport</keyword>
<feature type="domain" description="Ionotropic glutamate receptor C-terminal" evidence="16">
    <location>
        <begin position="462"/>
        <end position="734"/>
    </location>
</feature>
<dbReference type="EMBL" id="VOIH02000010">
    <property type="protein sequence ID" value="KAF3434904.1"/>
    <property type="molecule type" value="Genomic_DNA"/>
</dbReference>
<comment type="similarity">
    <text evidence="2 13">Belongs to the glutamate-gated ion channel (TC 1.A.10.1) family.</text>
</comment>
<evidence type="ECO:0000256" key="4">
    <source>
        <dbReference type="ARBA" id="ARBA00022692"/>
    </source>
</evidence>
<keyword evidence="9 13" id="KW-0675">Receptor</keyword>
<keyword evidence="11 13" id="KW-1071">Ligand-gated ion channel</keyword>
<dbReference type="PIRSF" id="PIRSF037090">
    <property type="entry name" value="Iontro_Glu-like_rcpt_pln"/>
    <property type="match status" value="1"/>
</dbReference>
<evidence type="ECO:0000259" key="16">
    <source>
        <dbReference type="SMART" id="SM00079"/>
    </source>
</evidence>
<dbReference type="InterPro" id="IPR044440">
    <property type="entry name" value="GABAb_receptor_plant_PBP1"/>
</dbReference>
<evidence type="ECO:0000256" key="7">
    <source>
        <dbReference type="ARBA" id="ARBA00023065"/>
    </source>
</evidence>
<keyword evidence="7 13" id="KW-0406">Ion transport</keyword>
<evidence type="ECO:0000256" key="11">
    <source>
        <dbReference type="ARBA" id="ARBA00023286"/>
    </source>
</evidence>
<protein>
    <recommendedName>
        <fullName evidence="13">Glutamate receptor</fullName>
    </recommendedName>
</protein>
<feature type="transmembrane region" description="Helical" evidence="14">
    <location>
        <begin position="756"/>
        <end position="779"/>
    </location>
</feature>
<evidence type="ECO:0000256" key="2">
    <source>
        <dbReference type="ARBA" id="ARBA00008685"/>
    </source>
</evidence>
<keyword evidence="4 14" id="KW-0812">Transmembrane</keyword>
<dbReference type="CDD" id="cd13686">
    <property type="entry name" value="GluR_Plant"/>
    <property type="match status" value="1"/>
</dbReference>
<dbReference type="InterPro" id="IPR001320">
    <property type="entry name" value="Iontro_rcpt_C"/>
</dbReference>
<dbReference type="Gene3D" id="3.40.50.2300">
    <property type="match status" value="2"/>
</dbReference>
<name>A0A8K0GQN0_9ROSA</name>
<reference evidence="17" key="1">
    <citation type="submission" date="2020-03" db="EMBL/GenBank/DDBJ databases">
        <title>A high-quality chromosome-level genome assembly of a woody plant with both climbing and erect habits, Rhamnella rubrinervis.</title>
        <authorList>
            <person name="Lu Z."/>
            <person name="Yang Y."/>
            <person name="Zhu X."/>
            <person name="Sun Y."/>
        </authorList>
    </citation>
    <scope>NUCLEOTIDE SEQUENCE</scope>
    <source>
        <strain evidence="17">BYM</strain>
        <tissue evidence="17">Leaf</tissue>
    </source>
</reference>
<proteinExistence type="inferred from homology"/>
<dbReference type="GO" id="GO:0015276">
    <property type="term" value="F:ligand-gated monoatomic ion channel activity"/>
    <property type="evidence" value="ECO:0007669"/>
    <property type="project" value="InterPro"/>
</dbReference>
<gene>
    <name evidence="17" type="ORF">FNV43_RR21991</name>
</gene>
<evidence type="ECO:0000256" key="1">
    <source>
        <dbReference type="ARBA" id="ARBA00004141"/>
    </source>
</evidence>
<evidence type="ECO:0000256" key="5">
    <source>
        <dbReference type="ARBA" id="ARBA00022729"/>
    </source>
</evidence>
<comment type="function">
    <text evidence="13">Glutamate-gated receptor that probably acts as non-selective cation channel.</text>
</comment>
<sequence>MQNQSMEITKSCKNQIIHLLVIFFSILGQYCWGHDIQIQEEVHVGVIVDMSSREGKIVESCIAMAISDFYGIHHNYTTRLLLHTRDSKGQHLHALSAALELLHRFKVEAIIGAETRIDANFLAEIGNKAKLPVVSVLQHSSLPPFDKKLHRFEVHTTPDETSQFKGITALVESFKWRDVILIHGDSEFERDVMSYMIDSLQESNIHITYKSVITTSYTDDKMIKELHKIMTFQTTIFIVHISQHLLAQLVENAKELGMMSKGYAWVMSATTMNHLHFVDSSVFQSMQGVVGLKSYVPQSKDLHNLTSRLRRKIYIENPNMEVMELSAYGVWAYDSVWAVAEAVERTKVKLPAPTRSTTYKSSKQGHGSRLLKEILQTRLRGLSGEFLFKNGRRVSADTYEIVNVIGREERRVGFWSAKLESTKKGHRGRSLLSPNDFEAILWSGGTTTTPKGRSMMGMNGVKLRIGVPMKIGFEELVRVDYDHLQSNATYNVTGFCIDVFKAAVELLPYQVEYQFIPHINASGMTTETYDDLVRQVYLQKYDAVVGDTTITSNRSLYVDFTIPFTDIGVGMVVPNKEKLLNSLSKFVMIIWVFVILILTSSYTATLTSMLTIQQIQLNTKGNYVGYGPAAEGVVINLNFEGAKRFVTPEEYVDALSKGSKHGGVSAIIDEIPYIKIFLAMYPGEYSMIKSMSTTNGFGFVFRKGSPLVHDMSWAIEKLREEGELAKLETEWFRSKSTYTFEESTNGTPDALSVHNFGGLFMISGISSTLALLLFLTLFLKK</sequence>
<accession>A0A8K0GQN0</accession>
<keyword evidence="8 13" id="KW-0472">Membrane</keyword>
<evidence type="ECO:0000256" key="8">
    <source>
        <dbReference type="ARBA" id="ARBA00023136"/>
    </source>
</evidence>
<evidence type="ECO:0000259" key="15">
    <source>
        <dbReference type="SMART" id="SM00062"/>
    </source>
</evidence>
<dbReference type="InterPro" id="IPR015683">
    <property type="entry name" value="Ionotropic_Glu_rcpt"/>
</dbReference>
<dbReference type="AlphaFoldDB" id="A0A8K0GQN0"/>
<dbReference type="Gene3D" id="3.40.190.10">
    <property type="entry name" value="Periplasmic binding protein-like II"/>
    <property type="match status" value="3"/>
</dbReference>
<dbReference type="OrthoDB" id="5984008at2759"/>
<keyword evidence="18" id="KW-1185">Reference proteome</keyword>
<evidence type="ECO:0000256" key="6">
    <source>
        <dbReference type="ARBA" id="ARBA00022989"/>
    </source>
</evidence>
<dbReference type="CDD" id="cd19990">
    <property type="entry name" value="PBP1_GABAb_receptor_plant"/>
    <property type="match status" value="1"/>
</dbReference>
<evidence type="ECO:0000256" key="13">
    <source>
        <dbReference type="PIRNR" id="PIRNR037090"/>
    </source>
</evidence>
<evidence type="ECO:0000256" key="9">
    <source>
        <dbReference type="ARBA" id="ARBA00023170"/>
    </source>
</evidence>
<dbReference type="InterPro" id="IPR017103">
    <property type="entry name" value="Iontropic_Glu_rcpt_pln"/>
</dbReference>
<dbReference type="SUPFAM" id="SSF53822">
    <property type="entry name" value="Periplasmic binding protein-like I"/>
    <property type="match status" value="1"/>
</dbReference>
<dbReference type="FunFam" id="3.40.190.10:FF:000103">
    <property type="entry name" value="Glutamate receptor"/>
    <property type="match status" value="1"/>
</dbReference>
<evidence type="ECO:0000256" key="12">
    <source>
        <dbReference type="ARBA" id="ARBA00023303"/>
    </source>
</evidence>
<dbReference type="PANTHER" id="PTHR34836:SF6">
    <property type="entry name" value="PERIPLASMIC BINDING PROTEIN-LIKE I"/>
    <property type="match status" value="1"/>
</dbReference>
<dbReference type="Pfam" id="PF01094">
    <property type="entry name" value="ANF_receptor"/>
    <property type="match status" value="1"/>
</dbReference>
<dbReference type="Proteomes" id="UP000796880">
    <property type="component" value="Unassembled WGS sequence"/>
</dbReference>
<dbReference type="InterPro" id="IPR001828">
    <property type="entry name" value="ANF_lig-bd_rcpt"/>
</dbReference>
<comment type="caution">
    <text evidence="17">The sequence shown here is derived from an EMBL/GenBank/DDBJ whole genome shotgun (WGS) entry which is preliminary data.</text>
</comment>
<dbReference type="SMART" id="SM00062">
    <property type="entry name" value="PBPb"/>
    <property type="match status" value="1"/>
</dbReference>
<feature type="transmembrane region" description="Helical" evidence="14">
    <location>
        <begin position="586"/>
        <end position="610"/>
    </location>
</feature>
<dbReference type="GO" id="GO:0016020">
    <property type="term" value="C:membrane"/>
    <property type="evidence" value="ECO:0007669"/>
    <property type="project" value="UniProtKB-SubCell"/>
</dbReference>
<comment type="subcellular location">
    <subcellularLocation>
        <location evidence="1">Membrane</location>
        <topology evidence="1">Multi-pass membrane protein</topology>
    </subcellularLocation>
</comment>
<evidence type="ECO:0000313" key="18">
    <source>
        <dbReference type="Proteomes" id="UP000796880"/>
    </source>
</evidence>
<dbReference type="SMART" id="SM00079">
    <property type="entry name" value="PBPe"/>
    <property type="match status" value="1"/>
</dbReference>
<evidence type="ECO:0000256" key="3">
    <source>
        <dbReference type="ARBA" id="ARBA00022448"/>
    </source>
</evidence>
<feature type="domain" description="Solute-binding protein family 3/N-terminal" evidence="15">
    <location>
        <begin position="476"/>
        <end position="735"/>
    </location>
</feature>
<organism evidence="17 18">
    <name type="scientific">Rhamnella rubrinervis</name>
    <dbReference type="NCBI Taxonomy" id="2594499"/>
    <lineage>
        <taxon>Eukaryota</taxon>
        <taxon>Viridiplantae</taxon>
        <taxon>Streptophyta</taxon>
        <taxon>Embryophyta</taxon>
        <taxon>Tracheophyta</taxon>
        <taxon>Spermatophyta</taxon>
        <taxon>Magnoliopsida</taxon>
        <taxon>eudicotyledons</taxon>
        <taxon>Gunneridae</taxon>
        <taxon>Pentapetalae</taxon>
        <taxon>rosids</taxon>
        <taxon>fabids</taxon>
        <taxon>Rosales</taxon>
        <taxon>Rhamnaceae</taxon>
        <taxon>rhamnoid group</taxon>
        <taxon>Rhamneae</taxon>
        <taxon>Rhamnella</taxon>
    </lineage>
</organism>